<dbReference type="AlphaFoldDB" id="X1UTT6"/>
<accession>X1UTT6</accession>
<comment type="caution">
    <text evidence="1">The sequence shown here is derived from an EMBL/GenBank/DDBJ whole genome shotgun (WGS) entry which is preliminary data.</text>
</comment>
<protein>
    <submittedName>
        <fullName evidence="1">Uncharacterized protein</fullName>
    </submittedName>
</protein>
<evidence type="ECO:0000313" key="1">
    <source>
        <dbReference type="EMBL" id="GAJ06997.1"/>
    </source>
</evidence>
<gene>
    <name evidence="1" type="ORF">S12H4_48795</name>
</gene>
<organism evidence="1">
    <name type="scientific">marine sediment metagenome</name>
    <dbReference type="NCBI Taxonomy" id="412755"/>
    <lineage>
        <taxon>unclassified sequences</taxon>
        <taxon>metagenomes</taxon>
        <taxon>ecological metagenomes</taxon>
    </lineage>
</organism>
<sequence length="53" mass="6393">MLTKKQKSRLDVMVSRYYFAMRRTSSVSNEIIQAWSKRYMIAMKRELMKQGKS</sequence>
<proteinExistence type="predicted"/>
<dbReference type="EMBL" id="BARW01030536">
    <property type="protein sequence ID" value="GAJ06997.1"/>
    <property type="molecule type" value="Genomic_DNA"/>
</dbReference>
<reference evidence="1" key="1">
    <citation type="journal article" date="2014" name="Front. Microbiol.">
        <title>High frequency of phylogenetically diverse reductive dehalogenase-homologous genes in deep subseafloor sedimentary metagenomes.</title>
        <authorList>
            <person name="Kawai M."/>
            <person name="Futagami T."/>
            <person name="Toyoda A."/>
            <person name="Takaki Y."/>
            <person name="Nishi S."/>
            <person name="Hori S."/>
            <person name="Arai W."/>
            <person name="Tsubouchi T."/>
            <person name="Morono Y."/>
            <person name="Uchiyama I."/>
            <person name="Ito T."/>
            <person name="Fujiyama A."/>
            <person name="Inagaki F."/>
            <person name="Takami H."/>
        </authorList>
    </citation>
    <scope>NUCLEOTIDE SEQUENCE</scope>
    <source>
        <strain evidence="1">Expedition CK06-06</strain>
    </source>
</reference>
<name>X1UTT6_9ZZZZ</name>